<keyword evidence="4 7" id="KW-0648">Protein biosynthesis</keyword>
<comment type="catalytic activity">
    <reaction evidence="6">
        <text>tRNA(Met) + L-methionine + ATP = L-methionyl-tRNA(Met) + AMP + diphosphate</text>
        <dbReference type="Rhea" id="RHEA:13481"/>
        <dbReference type="Rhea" id="RHEA-COMP:9667"/>
        <dbReference type="Rhea" id="RHEA-COMP:9698"/>
        <dbReference type="ChEBI" id="CHEBI:30616"/>
        <dbReference type="ChEBI" id="CHEBI:33019"/>
        <dbReference type="ChEBI" id="CHEBI:57844"/>
        <dbReference type="ChEBI" id="CHEBI:78442"/>
        <dbReference type="ChEBI" id="CHEBI:78530"/>
        <dbReference type="ChEBI" id="CHEBI:456215"/>
        <dbReference type="EC" id="6.1.1.10"/>
    </reaction>
</comment>
<dbReference type="InterPro" id="IPR001412">
    <property type="entry name" value="aa-tRNA-synth_I_CS"/>
</dbReference>
<evidence type="ECO:0000313" key="9">
    <source>
        <dbReference type="EMBL" id="XBO47409.1"/>
    </source>
</evidence>
<gene>
    <name evidence="9" type="ORF">ABEG20_19145</name>
</gene>
<dbReference type="PANTHER" id="PTHR45765">
    <property type="entry name" value="METHIONINE--TRNA LIGASE"/>
    <property type="match status" value="1"/>
</dbReference>
<keyword evidence="1 7" id="KW-0436">Ligase</keyword>
<keyword evidence="5 7" id="KW-0030">Aminoacyl-tRNA synthetase</keyword>
<evidence type="ECO:0000256" key="1">
    <source>
        <dbReference type="ARBA" id="ARBA00022598"/>
    </source>
</evidence>
<keyword evidence="2 7" id="KW-0547">Nucleotide-binding</keyword>
<dbReference type="Gene3D" id="2.20.28.20">
    <property type="entry name" value="Methionyl-tRNA synthetase, Zn-domain"/>
    <property type="match status" value="1"/>
</dbReference>
<dbReference type="GO" id="GO:0006431">
    <property type="term" value="P:methionyl-tRNA aminoacylation"/>
    <property type="evidence" value="ECO:0007669"/>
    <property type="project" value="TreeGrafter"/>
</dbReference>
<dbReference type="GO" id="GO:0005829">
    <property type="term" value="C:cytosol"/>
    <property type="evidence" value="ECO:0007669"/>
    <property type="project" value="TreeGrafter"/>
</dbReference>
<dbReference type="GO" id="GO:0005524">
    <property type="term" value="F:ATP binding"/>
    <property type="evidence" value="ECO:0007669"/>
    <property type="project" value="UniProtKB-KW"/>
</dbReference>
<dbReference type="Gene3D" id="3.40.50.620">
    <property type="entry name" value="HUPs"/>
    <property type="match status" value="1"/>
</dbReference>
<reference evidence="9" key="1">
    <citation type="submission" date="2024-05" db="EMBL/GenBank/DDBJ databases">
        <authorList>
            <person name="Kim S."/>
            <person name="Heo J."/>
            <person name="Choi H."/>
            <person name="Choi Y."/>
            <person name="Kwon S.-W."/>
            <person name="Kim Y."/>
        </authorList>
    </citation>
    <scope>NUCLEOTIDE SEQUENCE</scope>
    <source>
        <strain evidence="9">KACC 23697</strain>
    </source>
</reference>
<dbReference type="SUPFAM" id="SSF52374">
    <property type="entry name" value="Nucleotidylyl transferase"/>
    <property type="match status" value="1"/>
</dbReference>
<dbReference type="InterPro" id="IPR014729">
    <property type="entry name" value="Rossmann-like_a/b/a_fold"/>
</dbReference>
<evidence type="ECO:0000256" key="4">
    <source>
        <dbReference type="ARBA" id="ARBA00022917"/>
    </source>
</evidence>
<name>A0AAU7K5S2_9SPHI</name>
<sequence>MKKNYLITAPPPTPNGDLHVGHISGPYFAADVFARYQTVRGHDVVYASGSDQNQTYVVTTAERLKTNPKELGIKYHYKIRESLDKCSININGFLLPDDQHADLVQQFIFKLYKLGVIKEKEKEYWYSEELGRYLFEAYINGFCNNCYAETKGGICESCGHPNDSFNLPLASATGSKSTIVSKKVKGLYFEIENYREALKRYLEPIYQTMRPHLQKLLKDLLSKPLADFPISYPSSYGIPVNIHGYEDQVINVWAEMVPGLMGASVIDKDRNPVDIDKLWKNKSTTKLVQFLGFDNSYFFTVLHPALLMACNEDYILPSNFITNEFYLLDNFKFSTSQNHVIWARDIVETITNDELRFFVSYTNPELFQSNFNASDLKVVVKNYLTSHVDNLIVIYNKIYKEYDITQAFPDLSEAFKQNLEWFYEEFEQAYHEDSFSVKKGVNTLTLYLQWLVDYARVKEETQEVGFANEFIYGLLALVSFSHPLLPDFSYRLKSGLNIQSPIVWKMHADTKIGDLNPITSLF</sequence>
<dbReference type="InterPro" id="IPR015413">
    <property type="entry name" value="Methionyl/Leucyl_tRNA_Synth"/>
</dbReference>
<proteinExistence type="inferred from homology"/>
<evidence type="ECO:0000256" key="7">
    <source>
        <dbReference type="RuleBase" id="RU363039"/>
    </source>
</evidence>
<dbReference type="RefSeq" id="WP_406824846.1">
    <property type="nucleotide sequence ID" value="NZ_CP157485.1"/>
</dbReference>
<dbReference type="InterPro" id="IPR023458">
    <property type="entry name" value="Met-tRNA_ligase_1"/>
</dbReference>
<evidence type="ECO:0000259" key="8">
    <source>
        <dbReference type="Pfam" id="PF09334"/>
    </source>
</evidence>
<keyword evidence="3 7" id="KW-0067">ATP-binding</keyword>
<organism evidence="9">
    <name type="scientific">Pedobacter sp. KACC 23697</name>
    <dbReference type="NCBI Taxonomy" id="3149230"/>
    <lineage>
        <taxon>Bacteria</taxon>
        <taxon>Pseudomonadati</taxon>
        <taxon>Bacteroidota</taxon>
        <taxon>Sphingobacteriia</taxon>
        <taxon>Sphingobacteriales</taxon>
        <taxon>Sphingobacteriaceae</taxon>
        <taxon>Pedobacter</taxon>
    </lineage>
</organism>
<evidence type="ECO:0000256" key="3">
    <source>
        <dbReference type="ARBA" id="ARBA00022840"/>
    </source>
</evidence>
<accession>A0AAU7K5S2</accession>
<dbReference type="EMBL" id="CP157485">
    <property type="protein sequence ID" value="XBO47409.1"/>
    <property type="molecule type" value="Genomic_DNA"/>
</dbReference>
<feature type="domain" description="Methionyl/Leucyl tRNA synthetase" evidence="8">
    <location>
        <begin position="5"/>
        <end position="392"/>
    </location>
</feature>
<dbReference type="AlphaFoldDB" id="A0AAU7K5S2"/>
<dbReference type="PROSITE" id="PS00178">
    <property type="entry name" value="AA_TRNA_LIGASE_I"/>
    <property type="match status" value="1"/>
</dbReference>
<protein>
    <submittedName>
        <fullName evidence="9">Class I tRNA ligase family protein</fullName>
    </submittedName>
</protein>
<evidence type="ECO:0000256" key="5">
    <source>
        <dbReference type="ARBA" id="ARBA00023146"/>
    </source>
</evidence>
<evidence type="ECO:0000256" key="6">
    <source>
        <dbReference type="ARBA" id="ARBA00047364"/>
    </source>
</evidence>
<dbReference type="GO" id="GO:0004825">
    <property type="term" value="F:methionine-tRNA ligase activity"/>
    <property type="evidence" value="ECO:0007669"/>
    <property type="project" value="UniProtKB-EC"/>
</dbReference>
<dbReference type="Pfam" id="PF09334">
    <property type="entry name" value="tRNA-synt_1g"/>
    <property type="match status" value="1"/>
</dbReference>
<evidence type="ECO:0000256" key="2">
    <source>
        <dbReference type="ARBA" id="ARBA00022741"/>
    </source>
</evidence>
<dbReference type="InterPro" id="IPR029038">
    <property type="entry name" value="MetRS_Zn"/>
</dbReference>
<dbReference type="PANTHER" id="PTHR45765:SF1">
    <property type="entry name" value="METHIONINE--TRNA LIGASE, CYTOPLASMIC"/>
    <property type="match status" value="1"/>
</dbReference>
<comment type="similarity">
    <text evidence="7">Belongs to the class-I aminoacyl-tRNA synthetase family.</text>
</comment>